<feature type="transmembrane region" description="Helical" evidence="9">
    <location>
        <begin position="311"/>
        <end position="336"/>
    </location>
</feature>
<organism evidence="11 12">
    <name type="scientific">Fictibacillus marinisediminis</name>
    <dbReference type="NCBI Taxonomy" id="2878389"/>
    <lineage>
        <taxon>Bacteria</taxon>
        <taxon>Bacillati</taxon>
        <taxon>Bacillota</taxon>
        <taxon>Bacilli</taxon>
        <taxon>Bacillales</taxon>
        <taxon>Fictibacillaceae</taxon>
        <taxon>Fictibacillus</taxon>
    </lineage>
</organism>
<keyword evidence="5 9" id="KW-0812">Transmembrane</keyword>
<dbReference type="Pfam" id="PF03553">
    <property type="entry name" value="Na_H_antiporter"/>
    <property type="match status" value="1"/>
</dbReference>
<keyword evidence="12" id="KW-1185">Reference proteome</keyword>
<evidence type="ECO:0000259" key="10">
    <source>
        <dbReference type="Pfam" id="PF03553"/>
    </source>
</evidence>
<name>A0A9X2BB78_9BACL</name>
<comment type="subcellular location">
    <subcellularLocation>
        <location evidence="1">Cell membrane</location>
        <topology evidence="1">Multi-pass membrane protein</topology>
    </subcellularLocation>
</comment>
<dbReference type="InterPro" id="IPR004770">
    <property type="entry name" value="Na/H_antiport_NhaC"/>
</dbReference>
<dbReference type="InterPro" id="IPR018461">
    <property type="entry name" value="Na/H_Antiport_NhaC-like_C"/>
</dbReference>
<keyword evidence="2" id="KW-0813">Transport</keyword>
<evidence type="ECO:0000256" key="3">
    <source>
        <dbReference type="ARBA" id="ARBA00022449"/>
    </source>
</evidence>
<keyword evidence="6 9" id="KW-1133">Transmembrane helix</keyword>
<dbReference type="Proteomes" id="UP001139011">
    <property type="component" value="Unassembled WGS sequence"/>
</dbReference>
<evidence type="ECO:0000256" key="7">
    <source>
        <dbReference type="ARBA" id="ARBA00023136"/>
    </source>
</evidence>
<feature type="transmembrane region" description="Helical" evidence="9">
    <location>
        <begin position="427"/>
        <end position="446"/>
    </location>
</feature>
<feature type="transmembrane region" description="Helical" evidence="9">
    <location>
        <begin position="189"/>
        <end position="209"/>
    </location>
</feature>
<feature type="transmembrane region" description="Helical" evidence="9">
    <location>
        <begin position="402"/>
        <end position="421"/>
    </location>
</feature>
<evidence type="ECO:0000256" key="6">
    <source>
        <dbReference type="ARBA" id="ARBA00022989"/>
    </source>
</evidence>
<keyword evidence="7 9" id="KW-0472">Membrane</keyword>
<keyword evidence="3" id="KW-0050">Antiport</keyword>
<keyword evidence="4" id="KW-1003">Cell membrane</keyword>
<dbReference type="PANTHER" id="PTHR33451:SF6">
    <property type="entry name" value="NA(+)_H(+) ANTIPORTER NHAC"/>
    <property type="match status" value="1"/>
</dbReference>
<proteinExistence type="inferred from homology"/>
<evidence type="ECO:0000256" key="5">
    <source>
        <dbReference type="ARBA" id="ARBA00022692"/>
    </source>
</evidence>
<feature type="transmembrane region" description="Helical" evidence="9">
    <location>
        <begin position="229"/>
        <end position="248"/>
    </location>
</feature>
<feature type="transmembrane region" description="Helical" evidence="9">
    <location>
        <begin position="253"/>
        <end position="271"/>
    </location>
</feature>
<dbReference type="GO" id="GO:0015297">
    <property type="term" value="F:antiporter activity"/>
    <property type="evidence" value="ECO:0007669"/>
    <property type="project" value="UniProtKB-KW"/>
</dbReference>
<evidence type="ECO:0000313" key="11">
    <source>
        <dbReference type="EMBL" id="MCK6255684.1"/>
    </source>
</evidence>
<dbReference type="NCBIfam" id="TIGR00931">
    <property type="entry name" value="antiport_nhaC"/>
    <property type="match status" value="1"/>
</dbReference>
<dbReference type="InterPro" id="IPR052180">
    <property type="entry name" value="NhaC_Na-H+_Antiporter"/>
</dbReference>
<evidence type="ECO:0000256" key="1">
    <source>
        <dbReference type="ARBA" id="ARBA00004651"/>
    </source>
</evidence>
<feature type="domain" description="Na+/H+ antiporter NhaC-like C-terminal" evidence="10">
    <location>
        <begin position="157"/>
        <end position="449"/>
    </location>
</feature>
<evidence type="ECO:0000256" key="9">
    <source>
        <dbReference type="SAM" id="Phobius"/>
    </source>
</evidence>
<feature type="transmembrane region" description="Helical" evidence="9">
    <location>
        <begin position="9"/>
        <end position="28"/>
    </location>
</feature>
<dbReference type="AlphaFoldDB" id="A0A9X2BB78"/>
<evidence type="ECO:0000313" key="12">
    <source>
        <dbReference type="Proteomes" id="UP001139011"/>
    </source>
</evidence>
<sequence length="465" mass="49662">MNSKIKPSGVILLFLLIVATMFTSLVVLKVEPHIPLFFCVILTGIFAVFWGADWKTIEKGLISGVVSGIQPLLLLIMISFVIASWMMSGAVPTLLFYGMNIIQPEWFALSALFITILVSTFTGSSFTTASTVGVALMGIAHVLNVNPGLAAGAIVCGACFGDKMSPLSDSTNLASGTVGVNLFEHIRHMMWTTVPALIITAVIFFFAGHQPSGTSIAQLAEMKKTLGEHFTITPFTLISPLIVMVMAFRKMPIIPTLLTGVVTAALTTLILNPDFPIAHMINALENGLNMKTGSDAVDAIVNKGGLIPMMWSVSLIIIALSLGGLLQELGIIDIMIRSFENSLKKTGHLIAATAASGLGVNLLTGEMYLSIILPGQAFKKHFEKNGVPLINLTRTMEDAGTLINPLVPWSVSGAFFAATLGVSALDYIPFAFLLYLSPLFTLFYGYTGIGLAKKKDDAKTLSKAS</sequence>
<dbReference type="RefSeq" id="WP_248251476.1">
    <property type="nucleotide sequence ID" value="NZ_JAIWJX010000002.1"/>
</dbReference>
<comment type="similarity">
    <text evidence="8">Belongs to the NhaC Na(+)/H(+) (TC 2.A.35) antiporter family.</text>
</comment>
<gene>
    <name evidence="11" type="primary">nhaC</name>
    <name evidence="11" type="ORF">LCY76_03485</name>
</gene>
<feature type="transmembrane region" description="Helical" evidence="9">
    <location>
        <begin position="106"/>
        <end position="127"/>
    </location>
</feature>
<dbReference type="GO" id="GO:0005886">
    <property type="term" value="C:plasma membrane"/>
    <property type="evidence" value="ECO:0007669"/>
    <property type="project" value="UniProtKB-SubCell"/>
</dbReference>
<evidence type="ECO:0000256" key="4">
    <source>
        <dbReference type="ARBA" id="ARBA00022475"/>
    </source>
</evidence>
<dbReference type="EMBL" id="JAIWJX010000002">
    <property type="protein sequence ID" value="MCK6255684.1"/>
    <property type="molecule type" value="Genomic_DNA"/>
</dbReference>
<feature type="transmembrane region" description="Helical" evidence="9">
    <location>
        <begin position="64"/>
        <end position="86"/>
    </location>
</feature>
<evidence type="ECO:0000256" key="8">
    <source>
        <dbReference type="ARBA" id="ARBA00038435"/>
    </source>
</evidence>
<feature type="transmembrane region" description="Helical" evidence="9">
    <location>
        <begin position="34"/>
        <end position="52"/>
    </location>
</feature>
<comment type="caution">
    <text evidence="11">The sequence shown here is derived from an EMBL/GenBank/DDBJ whole genome shotgun (WGS) entry which is preliminary data.</text>
</comment>
<protein>
    <submittedName>
        <fullName evidence="11">Na+/H+ antiporter NhaC</fullName>
    </submittedName>
</protein>
<reference evidence="11" key="1">
    <citation type="submission" date="2021-09" db="EMBL/GenBank/DDBJ databases">
        <title>Genome analysis of Fictibacillus sp. KIGAM418 isolated from marine sediment.</title>
        <authorList>
            <person name="Seo M.-J."/>
            <person name="Cho E.-S."/>
            <person name="Hwang C.Y."/>
        </authorList>
    </citation>
    <scope>NUCLEOTIDE SEQUENCE</scope>
    <source>
        <strain evidence="11">KIGAM418</strain>
    </source>
</reference>
<dbReference type="PANTHER" id="PTHR33451">
    <property type="entry name" value="MALATE-2H(+)/NA(+)-LACTATE ANTIPORTER"/>
    <property type="match status" value="1"/>
</dbReference>
<accession>A0A9X2BB78</accession>
<evidence type="ECO:0000256" key="2">
    <source>
        <dbReference type="ARBA" id="ARBA00022448"/>
    </source>
</evidence>